<gene>
    <name evidence="9" type="primary">fghA</name>
    <name evidence="9" type="ORF">E3E12_02500</name>
</gene>
<accession>A0A4Y6UD52</accession>
<feature type="active site" description="Charge relay system" evidence="7">
    <location>
        <position position="261"/>
    </location>
</feature>
<dbReference type="GO" id="GO:0046294">
    <property type="term" value="P:formaldehyde catabolic process"/>
    <property type="evidence" value="ECO:0007669"/>
    <property type="project" value="InterPro"/>
</dbReference>
<dbReference type="GO" id="GO:0052689">
    <property type="term" value="F:carboxylic ester hydrolase activity"/>
    <property type="evidence" value="ECO:0007669"/>
    <property type="project" value="UniProtKB-KW"/>
</dbReference>
<protein>
    <recommendedName>
        <fullName evidence="2 6">S-formylglutathione hydrolase</fullName>
        <ecNumber evidence="2 6">3.1.2.12</ecNumber>
    </recommendedName>
</protein>
<dbReference type="SUPFAM" id="SSF53474">
    <property type="entry name" value="alpha/beta-Hydrolases"/>
    <property type="match status" value="1"/>
</dbReference>
<dbReference type="InterPro" id="IPR014186">
    <property type="entry name" value="S-formylglutathione_hydrol"/>
</dbReference>
<comment type="function">
    <text evidence="8">Serine hydrolase involved in the detoxification of formaldehyde.</text>
</comment>
<dbReference type="RefSeq" id="WP_141444013.1">
    <property type="nucleotide sequence ID" value="NZ_CP038231.1"/>
</dbReference>
<dbReference type="EMBL" id="CP038231">
    <property type="protein sequence ID" value="QDH14311.1"/>
    <property type="molecule type" value="Genomic_DNA"/>
</dbReference>
<keyword evidence="3 8" id="KW-0719">Serine esterase</keyword>
<feature type="active site" description="Charge relay system" evidence="7">
    <location>
        <position position="151"/>
    </location>
</feature>
<comment type="similarity">
    <text evidence="1 8">Belongs to the esterase D family.</text>
</comment>
<dbReference type="Proteomes" id="UP000318709">
    <property type="component" value="Chromosome"/>
</dbReference>
<keyword evidence="10" id="KW-1185">Reference proteome</keyword>
<evidence type="ECO:0000256" key="6">
    <source>
        <dbReference type="NCBIfam" id="TIGR02821"/>
    </source>
</evidence>
<dbReference type="EC" id="3.1.2.12" evidence="2 6"/>
<reference evidence="9 10" key="1">
    <citation type="submission" date="2019-03" db="EMBL/GenBank/DDBJ databases">
        <title>The complete genome sequence of Swingsia_sp. F3b2 LMG30590(T).</title>
        <authorList>
            <person name="Chua K.-O."/>
            <person name="Chan K.-G."/>
            <person name="See-Too W.-S."/>
        </authorList>
    </citation>
    <scope>NUCLEOTIDE SEQUENCE [LARGE SCALE GENOMIC DNA]</scope>
    <source>
        <strain evidence="9 10">F3b2</strain>
    </source>
</reference>
<dbReference type="InterPro" id="IPR000801">
    <property type="entry name" value="Esterase-like"/>
</dbReference>
<sequence length="297" mass="32488">MPAITTKEYHKCCGGEVRRATFTSQTLGGEAAFSLFLPKQALAGRNVPVIYVLAGLTCTEETFLIKANAVRHAAQHGLALVCSDTSPRGAGVPTITDEWDIGPGAGYYVNATAAPWQARYRMWDFVRSELPTTVENAFPLDGARRGVMGHSMGGMGALALALREPGLYQSASMFAPICNPSAVPWGEKATQLYFGGDSHLWDAYDPCRLLASGHEFPGGFLVDQGLDDPFLKSQLHPDALENAARKAGQALKLRRHEGYDHSYWFVQSFIAEHIRHHAEQLNHTQVNHTQAPRETTP</sequence>
<dbReference type="Pfam" id="PF00756">
    <property type="entry name" value="Esterase"/>
    <property type="match status" value="1"/>
</dbReference>
<evidence type="ECO:0000256" key="4">
    <source>
        <dbReference type="ARBA" id="ARBA00022801"/>
    </source>
</evidence>
<dbReference type="GO" id="GO:0005829">
    <property type="term" value="C:cytosol"/>
    <property type="evidence" value="ECO:0007669"/>
    <property type="project" value="TreeGrafter"/>
</dbReference>
<dbReference type="PANTHER" id="PTHR10061">
    <property type="entry name" value="S-FORMYLGLUTATHIONE HYDROLASE"/>
    <property type="match status" value="1"/>
</dbReference>
<organism evidence="9 10">
    <name type="scientific">Formicincola oecophyllae</name>
    <dbReference type="NCBI Taxonomy" id="2558361"/>
    <lineage>
        <taxon>Bacteria</taxon>
        <taxon>Pseudomonadati</taxon>
        <taxon>Pseudomonadota</taxon>
        <taxon>Alphaproteobacteria</taxon>
        <taxon>Acetobacterales</taxon>
        <taxon>Acetobacteraceae</taxon>
        <taxon>Formicincola</taxon>
    </lineage>
</organism>
<dbReference type="GO" id="GO:0018738">
    <property type="term" value="F:S-formylglutathione hydrolase activity"/>
    <property type="evidence" value="ECO:0007669"/>
    <property type="project" value="UniProtKB-UniRule"/>
</dbReference>
<dbReference type="NCBIfam" id="TIGR02821">
    <property type="entry name" value="fghA_ester_D"/>
    <property type="match status" value="1"/>
</dbReference>
<dbReference type="PANTHER" id="PTHR10061:SF0">
    <property type="entry name" value="S-FORMYLGLUTATHIONE HYDROLASE"/>
    <property type="match status" value="1"/>
</dbReference>
<dbReference type="InterPro" id="IPR029058">
    <property type="entry name" value="AB_hydrolase_fold"/>
</dbReference>
<keyword evidence="4 8" id="KW-0378">Hydrolase</keyword>
<evidence type="ECO:0000256" key="3">
    <source>
        <dbReference type="ARBA" id="ARBA00022487"/>
    </source>
</evidence>
<evidence type="ECO:0000313" key="10">
    <source>
        <dbReference type="Proteomes" id="UP000318709"/>
    </source>
</evidence>
<evidence type="ECO:0000256" key="2">
    <source>
        <dbReference type="ARBA" id="ARBA00012479"/>
    </source>
</evidence>
<evidence type="ECO:0000256" key="8">
    <source>
        <dbReference type="RuleBase" id="RU363068"/>
    </source>
</evidence>
<feature type="active site" description="Charge relay system" evidence="7">
    <location>
        <position position="228"/>
    </location>
</feature>
<dbReference type="AlphaFoldDB" id="A0A4Y6UD52"/>
<comment type="catalytic activity">
    <reaction evidence="5 8">
        <text>S-formylglutathione + H2O = formate + glutathione + H(+)</text>
        <dbReference type="Rhea" id="RHEA:14961"/>
        <dbReference type="ChEBI" id="CHEBI:15377"/>
        <dbReference type="ChEBI" id="CHEBI:15378"/>
        <dbReference type="ChEBI" id="CHEBI:15740"/>
        <dbReference type="ChEBI" id="CHEBI:57688"/>
        <dbReference type="ChEBI" id="CHEBI:57925"/>
        <dbReference type="EC" id="3.1.2.12"/>
    </reaction>
</comment>
<dbReference type="OrthoDB" id="9782200at2"/>
<evidence type="ECO:0000313" key="9">
    <source>
        <dbReference type="EMBL" id="QDH14311.1"/>
    </source>
</evidence>
<evidence type="ECO:0000256" key="7">
    <source>
        <dbReference type="PIRSR" id="PIRSR614186-1"/>
    </source>
</evidence>
<dbReference type="Gene3D" id="3.40.50.1820">
    <property type="entry name" value="alpha/beta hydrolase"/>
    <property type="match status" value="1"/>
</dbReference>
<evidence type="ECO:0000256" key="5">
    <source>
        <dbReference type="ARBA" id="ARBA00047590"/>
    </source>
</evidence>
<evidence type="ECO:0000256" key="1">
    <source>
        <dbReference type="ARBA" id="ARBA00005622"/>
    </source>
</evidence>
<dbReference type="KEGG" id="swf:E3E12_02500"/>
<name>A0A4Y6UD52_9PROT</name>
<proteinExistence type="inferred from homology"/>